<dbReference type="VEuPathDB" id="FungiDB:FUN_007074"/>
<feature type="compositionally biased region" description="Basic and acidic residues" evidence="1">
    <location>
        <begin position="56"/>
        <end position="70"/>
    </location>
</feature>
<reference evidence="2 3" key="1">
    <citation type="submission" date="2016-04" db="EMBL/GenBank/DDBJ databases">
        <title>Genome analyses suggest a sexual origin of heterokaryosis in a supposedly ancient asexual fungus.</title>
        <authorList>
            <person name="Ropars J."/>
            <person name="Sedzielewska K."/>
            <person name="Noel J."/>
            <person name="Charron P."/>
            <person name="Farinelli L."/>
            <person name="Marton T."/>
            <person name="Kruger M."/>
            <person name="Pelin A."/>
            <person name="Brachmann A."/>
            <person name="Corradi N."/>
        </authorList>
    </citation>
    <scope>NUCLEOTIDE SEQUENCE [LARGE SCALE GENOMIC DNA]</scope>
    <source>
        <strain evidence="2 3">A5</strain>
    </source>
</reference>
<feature type="compositionally biased region" description="Polar residues" evidence="1">
    <location>
        <begin position="71"/>
        <end position="87"/>
    </location>
</feature>
<comment type="caution">
    <text evidence="2">The sequence shown here is derived from an EMBL/GenBank/DDBJ whole genome shotgun (WGS) entry which is preliminary data.</text>
</comment>
<dbReference type="AlphaFoldDB" id="A0A2N0PKF0"/>
<dbReference type="VEuPathDB" id="FungiDB:RhiirA1_454444"/>
<reference evidence="2 3" key="2">
    <citation type="submission" date="2017-09" db="EMBL/GenBank/DDBJ databases">
        <title>Extensive intraspecific genome diversity in a model arbuscular mycorrhizal fungus.</title>
        <authorList>
            <person name="Chen E.C."/>
            <person name="Morin E."/>
            <person name="Beaudet D."/>
            <person name="Noel J."/>
            <person name="Ndikumana S."/>
            <person name="Charron P."/>
            <person name="St-Onge C."/>
            <person name="Giorgi J."/>
            <person name="Grigoriev I.V."/>
            <person name="Roux C."/>
            <person name="Martin F.M."/>
            <person name="Corradi N."/>
        </authorList>
    </citation>
    <scope>NUCLEOTIDE SEQUENCE [LARGE SCALE GENOMIC DNA]</scope>
    <source>
        <strain evidence="2 3">A5</strain>
    </source>
</reference>
<sequence length="330" mass="38558">MRLKNTKNIIALISISSVLREQIKRLEEYIKSIETEKNSEPELKGRALTPSVPENGNERSDNESSDHDTSEQNQPTSTRYYRLSNSVDGEAITPSKAYRNNDYRKRSRYLHSNTPSRPLRNIDNRRKRHSATIISIRSSSEKSTESSSEDSSQEKRIPKYLYSTDMPKDLYDALRREDYLMKKKSTSKQNEHNRQNIEIIAEKRKQRAKMIEKLQETKDPLMEKFSKHELRPFNIDNRYHSLENSETDQSSHPGDRIIVTKDLKWRLDTYRRFLHDHSYVPNEGTAPLNALKWLVSGYSGSLKKEVDKFIQVRSSYIGNNSIDNNDTINN</sequence>
<organism evidence="2 3">
    <name type="scientific">Rhizophagus irregularis</name>
    <dbReference type="NCBI Taxonomy" id="588596"/>
    <lineage>
        <taxon>Eukaryota</taxon>
        <taxon>Fungi</taxon>
        <taxon>Fungi incertae sedis</taxon>
        <taxon>Mucoromycota</taxon>
        <taxon>Glomeromycotina</taxon>
        <taxon>Glomeromycetes</taxon>
        <taxon>Glomerales</taxon>
        <taxon>Glomeraceae</taxon>
        <taxon>Rhizophagus</taxon>
    </lineage>
</organism>
<accession>A0A2N0PKF0</accession>
<evidence type="ECO:0000313" key="2">
    <source>
        <dbReference type="EMBL" id="PKC07316.1"/>
    </source>
</evidence>
<dbReference type="VEuPathDB" id="FungiDB:FUN_007075"/>
<name>A0A2N0PKF0_9GLOM</name>
<dbReference type="VEuPathDB" id="FungiDB:RhiirFUN_009660"/>
<protein>
    <submittedName>
        <fullName evidence="2">Uncharacterized protein</fullName>
    </submittedName>
</protein>
<feature type="region of interest" description="Disordered" evidence="1">
    <location>
        <begin position="38"/>
        <end position="159"/>
    </location>
</feature>
<dbReference type="EMBL" id="LLXJ01000654">
    <property type="protein sequence ID" value="PKC07316.1"/>
    <property type="molecule type" value="Genomic_DNA"/>
</dbReference>
<proteinExistence type="predicted"/>
<evidence type="ECO:0000256" key="1">
    <source>
        <dbReference type="SAM" id="MobiDB-lite"/>
    </source>
</evidence>
<evidence type="ECO:0000313" key="3">
    <source>
        <dbReference type="Proteomes" id="UP000232722"/>
    </source>
</evidence>
<dbReference type="Proteomes" id="UP000232722">
    <property type="component" value="Unassembled WGS sequence"/>
</dbReference>
<gene>
    <name evidence="2" type="ORF">RhiirA5_418361</name>
</gene>